<name>A0A918DEZ8_9ACTN</name>
<accession>A0A918DEZ8</accession>
<proteinExistence type="predicted"/>
<dbReference type="PANTHER" id="PTHR40050:SF1">
    <property type="entry name" value="INNER SPORE COAT PROTEIN H"/>
    <property type="match status" value="1"/>
</dbReference>
<feature type="compositionally biased region" description="Low complexity" evidence="1">
    <location>
        <begin position="150"/>
        <end position="181"/>
    </location>
</feature>
<dbReference type="Proteomes" id="UP000646523">
    <property type="component" value="Unassembled WGS sequence"/>
</dbReference>
<reference evidence="2" key="2">
    <citation type="submission" date="2020-09" db="EMBL/GenBank/DDBJ databases">
        <authorList>
            <person name="Sun Q."/>
            <person name="Zhou Y."/>
        </authorList>
    </citation>
    <scope>NUCLEOTIDE SEQUENCE</scope>
    <source>
        <strain evidence="2">CGMCC 4.7368</strain>
    </source>
</reference>
<gene>
    <name evidence="2" type="ORF">GCM10012289_03170</name>
</gene>
<feature type="region of interest" description="Disordered" evidence="1">
    <location>
        <begin position="128"/>
        <end position="197"/>
    </location>
</feature>
<feature type="compositionally biased region" description="Polar residues" evidence="1">
    <location>
        <begin position="128"/>
        <end position="138"/>
    </location>
</feature>
<feature type="compositionally biased region" description="Low complexity" evidence="1">
    <location>
        <begin position="423"/>
        <end position="439"/>
    </location>
</feature>
<sequence>MDQPTNRRRLRHRVPIRLRQHWKLVAACLTFLAVCAGVFGTGTIRPYVTRVQTASADTVTQNVTGAKELFDTSVPHEVKLTFRDESYQDMLQEYFKDGDKKYVEADLTIDGTTIPSVGIRLKGNSTLSGLSWNGQTRQRGMPGGGRRLDGGQPPEGLPEGLQPPEGFQPPGNGRPQGQDQPPGGGGFPGGAGGSLKAEEPETLPWLISFDEFVEGRRYQGHSQIAVRPGAMRSTTLLNESLAISLVDAAGEPTQRFAYSAFEVNGRTTAPRLLVEYLDEDYASRLGTGVLYKSLASSDFSYKGEDQTEYTEDFKQVNRKGEQDLQPVIGLVKWVEQASDEEFAAGLADRLDVESFARYLVLQNLMLNFDDMSGPGRNYYLWYDLDSRKFQVISWDLNLVFSGDAEAGPHDTIGMGFGARRPDGQQPTTQTPDQQQSTTRTPDRQQRQPTAQTPGQRQPGGERPGGMRMGHALKDRFLATPAFKQSYEEQYRDLYAKLLENGTALKLLDGVLDSYGLNERADTANATKEATALRTTLQTRAKALGADKTITGS</sequence>
<dbReference type="EMBL" id="BMNH01000001">
    <property type="protein sequence ID" value="GGO61291.1"/>
    <property type="molecule type" value="Genomic_DNA"/>
</dbReference>
<evidence type="ECO:0008006" key="4">
    <source>
        <dbReference type="Google" id="ProtNLM"/>
    </source>
</evidence>
<dbReference type="InterPro" id="IPR014867">
    <property type="entry name" value="Spore_coat_CotH_CotH2/3/7"/>
</dbReference>
<feature type="region of interest" description="Disordered" evidence="1">
    <location>
        <begin position="409"/>
        <end position="468"/>
    </location>
</feature>
<evidence type="ECO:0000313" key="3">
    <source>
        <dbReference type="Proteomes" id="UP000646523"/>
    </source>
</evidence>
<feature type="compositionally biased region" description="Low complexity" evidence="1">
    <location>
        <begin position="446"/>
        <end position="460"/>
    </location>
</feature>
<comment type="caution">
    <text evidence="2">The sequence shown here is derived from an EMBL/GenBank/DDBJ whole genome shotgun (WGS) entry which is preliminary data.</text>
</comment>
<reference evidence="2" key="1">
    <citation type="journal article" date="2014" name="Int. J. Syst. Evol. Microbiol.">
        <title>Complete genome sequence of Corynebacterium casei LMG S-19264T (=DSM 44701T), isolated from a smear-ripened cheese.</title>
        <authorList>
            <consortium name="US DOE Joint Genome Institute (JGI-PGF)"/>
            <person name="Walter F."/>
            <person name="Albersmeier A."/>
            <person name="Kalinowski J."/>
            <person name="Ruckert C."/>
        </authorList>
    </citation>
    <scope>NUCLEOTIDE SEQUENCE</scope>
    <source>
        <strain evidence="2">CGMCC 4.7368</strain>
    </source>
</reference>
<keyword evidence="3" id="KW-1185">Reference proteome</keyword>
<dbReference type="PANTHER" id="PTHR40050">
    <property type="entry name" value="INNER SPORE COAT PROTEIN H"/>
    <property type="match status" value="1"/>
</dbReference>
<dbReference type="RefSeq" id="WP_189122109.1">
    <property type="nucleotide sequence ID" value="NZ_BMNH01000001.1"/>
</dbReference>
<evidence type="ECO:0000256" key="1">
    <source>
        <dbReference type="SAM" id="MobiDB-lite"/>
    </source>
</evidence>
<dbReference type="Pfam" id="PF08757">
    <property type="entry name" value="CotH"/>
    <property type="match status" value="1"/>
</dbReference>
<protein>
    <recommendedName>
        <fullName evidence="4">Spore coat protein CotH</fullName>
    </recommendedName>
</protein>
<feature type="compositionally biased region" description="Gly residues" evidence="1">
    <location>
        <begin position="182"/>
        <end position="193"/>
    </location>
</feature>
<organism evidence="2 3">
    <name type="scientific">Nonomuraea cavernae</name>
    <dbReference type="NCBI Taxonomy" id="2045107"/>
    <lineage>
        <taxon>Bacteria</taxon>
        <taxon>Bacillati</taxon>
        <taxon>Actinomycetota</taxon>
        <taxon>Actinomycetes</taxon>
        <taxon>Streptosporangiales</taxon>
        <taxon>Streptosporangiaceae</taxon>
        <taxon>Nonomuraea</taxon>
    </lineage>
</organism>
<dbReference type="AlphaFoldDB" id="A0A918DEZ8"/>
<evidence type="ECO:0000313" key="2">
    <source>
        <dbReference type="EMBL" id="GGO61291.1"/>
    </source>
</evidence>